<dbReference type="SUPFAM" id="SSF56024">
    <property type="entry name" value="Phospholipase D/nuclease"/>
    <property type="match status" value="2"/>
</dbReference>
<keyword evidence="4" id="KW-1185">Reference proteome</keyword>
<feature type="chain" id="PRO_5022215210" evidence="1">
    <location>
        <begin position="25"/>
        <end position="421"/>
    </location>
</feature>
<feature type="domain" description="PLD phosphodiesterase" evidence="2">
    <location>
        <begin position="345"/>
        <end position="372"/>
    </location>
</feature>
<dbReference type="PROSITE" id="PS50035">
    <property type="entry name" value="PLD"/>
    <property type="match status" value="2"/>
</dbReference>
<gene>
    <name evidence="3" type="ORF">Pla133_26650</name>
</gene>
<protein>
    <submittedName>
        <fullName evidence="3">Cardiolipin synthetase</fullName>
    </submittedName>
</protein>
<feature type="domain" description="PLD phosphodiesterase" evidence="2">
    <location>
        <begin position="145"/>
        <end position="172"/>
    </location>
</feature>
<organism evidence="3 4">
    <name type="scientific">Engelhardtia mirabilis</name>
    <dbReference type="NCBI Taxonomy" id="2528011"/>
    <lineage>
        <taxon>Bacteria</taxon>
        <taxon>Pseudomonadati</taxon>
        <taxon>Planctomycetota</taxon>
        <taxon>Planctomycetia</taxon>
        <taxon>Planctomycetia incertae sedis</taxon>
        <taxon>Engelhardtia</taxon>
    </lineage>
</organism>
<dbReference type="Pfam" id="PF13091">
    <property type="entry name" value="PLDc_2"/>
    <property type="match status" value="2"/>
</dbReference>
<name>A0A518BKS4_9BACT</name>
<dbReference type="EMBL" id="CP036287">
    <property type="protein sequence ID" value="QDU67577.1"/>
    <property type="molecule type" value="Genomic_DNA"/>
</dbReference>
<dbReference type="InterPro" id="IPR001736">
    <property type="entry name" value="PLipase_D/transphosphatidylase"/>
</dbReference>
<accession>A0A518BKS4</accession>
<dbReference type="PANTHER" id="PTHR10185">
    <property type="entry name" value="PHOSPHOLIPASE D - RELATED"/>
    <property type="match status" value="1"/>
</dbReference>
<keyword evidence="1" id="KW-0732">Signal</keyword>
<dbReference type="PANTHER" id="PTHR10185:SF17">
    <property type="entry name" value="GM01519P-RELATED"/>
    <property type="match status" value="1"/>
</dbReference>
<feature type="signal peptide" evidence="1">
    <location>
        <begin position="1"/>
        <end position="24"/>
    </location>
</feature>
<dbReference type="SMART" id="SM00155">
    <property type="entry name" value="PLDc"/>
    <property type="match status" value="2"/>
</dbReference>
<sequence precursor="true">MALGSTLALLGLSCSLPSASSSRAIPAPAPPEGRLTPLAGDIELVESAPVGTSLDAPDLRNAGEVWVEMIDAARSTLDLAFFYVSDNEPSRLTAVIEAIERATSRGVRVRLLLSAGFRANVPETVERLSTHAGIELRWLDLKPLGLGVLHAKYFIVDGASVFVGSQNFDWRSLEHIQELGLRVRDPDLGAAFEQVFEFDWTLAASGTLPSPAASQADGSAPVGGPRHSVNLRGSLVEPVFSPLELLPEGLQWDLPRLIELIDGATATVRVQLLSYRLVGYDGEYFDDLDRALRRAAARGVDVRLIVADWEKRPGAIEDLKSLQPVRNVEVRMLTIPPAEQGHIPYARVVHAKYLVVDGQRAWVGTSNWSRDYFHSSRNAGLVLSGGDLPPRLDQFHAEAWNSEYAFAIDPCEDYEPARIGD</sequence>
<dbReference type="InterPro" id="IPR050874">
    <property type="entry name" value="Diverse_PLD-related"/>
</dbReference>
<evidence type="ECO:0000259" key="2">
    <source>
        <dbReference type="PROSITE" id="PS50035"/>
    </source>
</evidence>
<dbReference type="KEGG" id="pbap:Pla133_26650"/>
<dbReference type="GO" id="GO:0003824">
    <property type="term" value="F:catalytic activity"/>
    <property type="evidence" value="ECO:0007669"/>
    <property type="project" value="InterPro"/>
</dbReference>
<dbReference type="Gene3D" id="3.30.870.10">
    <property type="entry name" value="Endonuclease Chain A"/>
    <property type="match status" value="2"/>
</dbReference>
<evidence type="ECO:0000313" key="4">
    <source>
        <dbReference type="Proteomes" id="UP000316921"/>
    </source>
</evidence>
<dbReference type="Proteomes" id="UP000316921">
    <property type="component" value="Chromosome"/>
</dbReference>
<reference evidence="3 4" key="1">
    <citation type="submission" date="2019-02" db="EMBL/GenBank/DDBJ databases">
        <title>Deep-cultivation of Planctomycetes and their phenomic and genomic characterization uncovers novel biology.</title>
        <authorList>
            <person name="Wiegand S."/>
            <person name="Jogler M."/>
            <person name="Boedeker C."/>
            <person name="Pinto D."/>
            <person name="Vollmers J."/>
            <person name="Rivas-Marin E."/>
            <person name="Kohn T."/>
            <person name="Peeters S.H."/>
            <person name="Heuer A."/>
            <person name="Rast P."/>
            <person name="Oberbeckmann S."/>
            <person name="Bunk B."/>
            <person name="Jeske O."/>
            <person name="Meyerdierks A."/>
            <person name="Storesund J.E."/>
            <person name="Kallscheuer N."/>
            <person name="Luecker S."/>
            <person name="Lage O.M."/>
            <person name="Pohl T."/>
            <person name="Merkel B.J."/>
            <person name="Hornburger P."/>
            <person name="Mueller R.-W."/>
            <person name="Bruemmer F."/>
            <person name="Labrenz M."/>
            <person name="Spormann A.M."/>
            <person name="Op den Camp H."/>
            <person name="Overmann J."/>
            <person name="Amann R."/>
            <person name="Jetten M.S.M."/>
            <person name="Mascher T."/>
            <person name="Medema M.H."/>
            <person name="Devos D.P."/>
            <person name="Kaster A.-K."/>
            <person name="Ovreas L."/>
            <person name="Rohde M."/>
            <person name="Galperin M.Y."/>
            <person name="Jogler C."/>
        </authorList>
    </citation>
    <scope>NUCLEOTIDE SEQUENCE [LARGE SCALE GENOMIC DNA]</scope>
    <source>
        <strain evidence="3 4">Pla133</strain>
    </source>
</reference>
<evidence type="ECO:0000256" key="1">
    <source>
        <dbReference type="SAM" id="SignalP"/>
    </source>
</evidence>
<proteinExistence type="predicted"/>
<dbReference type="RefSeq" id="WP_419195389.1">
    <property type="nucleotide sequence ID" value="NZ_CP036287.1"/>
</dbReference>
<dbReference type="AlphaFoldDB" id="A0A518BKS4"/>
<dbReference type="InterPro" id="IPR025202">
    <property type="entry name" value="PLD-like_dom"/>
</dbReference>
<dbReference type="GO" id="GO:0006793">
    <property type="term" value="P:phosphorus metabolic process"/>
    <property type="evidence" value="ECO:0007669"/>
    <property type="project" value="UniProtKB-ARBA"/>
</dbReference>
<evidence type="ECO:0000313" key="3">
    <source>
        <dbReference type="EMBL" id="QDU67577.1"/>
    </source>
</evidence>